<accession>A0A9D4L3J5</accession>
<evidence type="ECO:0000313" key="1">
    <source>
        <dbReference type="EMBL" id="KAH3850624.1"/>
    </source>
</evidence>
<dbReference type="Proteomes" id="UP000828390">
    <property type="component" value="Unassembled WGS sequence"/>
</dbReference>
<gene>
    <name evidence="1" type="ORF">DPMN_093048</name>
</gene>
<protein>
    <submittedName>
        <fullName evidence="1">Uncharacterized protein</fullName>
    </submittedName>
</protein>
<keyword evidence="2" id="KW-1185">Reference proteome</keyword>
<comment type="caution">
    <text evidence="1">The sequence shown here is derived from an EMBL/GenBank/DDBJ whole genome shotgun (WGS) entry which is preliminary data.</text>
</comment>
<evidence type="ECO:0000313" key="2">
    <source>
        <dbReference type="Proteomes" id="UP000828390"/>
    </source>
</evidence>
<dbReference type="AlphaFoldDB" id="A0A9D4L3J5"/>
<reference evidence="1" key="1">
    <citation type="journal article" date="2019" name="bioRxiv">
        <title>The Genome of the Zebra Mussel, Dreissena polymorpha: A Resource for Invasive Species Research.</title>
        <authorList>
            <person name="McCartney M.A."/>
            <person name="Auch B."/>
            <person name="Kono T."/>
            <person name="Mallez S."/>
            <person name="Zhang Y."/>
            <person name="Obille A."/>
            <person name="Becker A."/>
            <person name="Abrahante J.E."/>
            <person name="Garbe J."/>
            <person name="Badalamenti J.P."/>
            <person name="Herman A."/>
            <person name="Mangelson H."/>
            <person name="Liachko I."/>
            <person name="Sullivan S."/>
            <person name="Sone E.D."/>
            <person name="Koren S."/>
            <person name="Silverstein K.A.T."/>
            <person name="Beckman K.B."/>
            <person name="Gohl D.M."/>
        </authorList>
    </citation>
    <scope>NUCLEOTIDE SEQUENCE</scope>
    <source>
        <strain evidence="1">Duluth1</strain>
        <tissue evidence="1">Whole animal</tissue>
    </source>
</reference>
<reference evidence="1" key="2">
    <citation type="submission" date="2020-11" db="EMBL/GenBank/DDBJ databases">
        <authorList>
            <person name="McCartney M.A."/>
            <person name="Auch B."/>
            <person name="Kono T."/>
            <person name="Mallez S."/>
            <person name="Becker A."/>
            <person name="Gohl D.M."/>
            <person name="Silverstein K.A.T."/>
            <person name="Koren S."/>
            <person name="Bechman K.B."/>
            <person name="Herman A."/>
            <person name="Abrahante J.E."/>
            <person name="Garbe J."/>
        </authorList>
    </citation>
    <scope>NUCLEOTIDE SEQUENCE</scope>
    <source>
        <strain evidence="1">Duluth1</strain>
        <tissue evidence="1">Whole animal</tissue>
    </source>
</reference>
<dbReference type="EMBL" id="JAIWYP010000003">
    <property type="protein sequence ID" value="KAH3850624.1"/>
    <property type="molecule type" value="Genomic_DNA"/>
</dbReference>
<proteinExistence type="predicted"/>
<organism evidence="1 2">
    <name type="scientific">Dreissena polymorpha</name>
    <name type="common">Zebra mussel</name>
    <name type="synonym">Mytilus polymorpha</name>
    <dbReference type="NCBI Taxonomy" id="45954"/>
    <lineage>
        <taxon>Eukaryota</taxon>
        <taxon>Metazoa</taxon>
        <taxon>Spiralia</taxon>
        <taxon>Lophotrochozoa</taxon>
        <taxon>Mollusca</taxon>
        <taxon>Bivalvia</taxon>
        <taxon>Autobranchia</taxon>
        <taxon>Heteroconchia</taxon>
        <taxon>Euheterodonta</taxon>
        <taxon>Imparidentia</taxon>
        <taxon>Neoheterodontei</taxon>
        <taxon>Myida</taxon>
        <taxon>Dreissenoidea</taxon>
        <taxon>Dreissenidae</taxon>
        <taxon>Dreissena</taxon>
    </lineage>
</organism>
<sequence length="107" mass="12631">MESPVKFFEWRSHHEAEFRNITIITKYHHFFVSKDDPGVLHCKEYADSTKECFDLLKCAINKNVMPPLKTSPVLPLARQWHLYDHISKFFRSESAKEKTCPKPLIPK</sequence>
<name>A0A9D4L3J5_DREPO</name>